<accession>W4HMV3</accession>
<evidence type="ECO:0000313" key="4">
    <source>
        <dbReference type="EMBL" id="ETW14039.1"/>
    </source>
</evidence>
<dbReference type="GO" id="GO:0005886">
    <property type="term" value="C:plasma membrane"/>
    <property type="evidence" value="ECO:0007669"/>
    <property type="project" value="TreeGrafter"/>
</dbReference>
<keyword evidence="2" id="KW-1133">Transmembrane helix</keyword>
<keyword evidence="2" id="KW-0812">Transmembrane</keyword>
<reference evidence="4 5" key="1">
    <citation type="journal article" date="2014" name="Antonie Van Leeuwenhoek">
        <title>Roseivivax atlanticus sp. nov., isolated from surface seawater of the Atlantic Ocean.</title>
        <authorList>
            <person name="Li G."/>
            <person name="Lai Q."/>
            <person name="Liu X."/>
            <person name="Sun F."/>
            <person name="Shao Z."/>
        </authorList>
    </citation>
    <scope>NUCLEOTIDE SEQUENCE [LARGE SCALE GENOMIC DNA]</scope>
    <source>
        <strain evidence="4 5">22II-s10s</strain>
    </source>
</reference>
<feature type="region of interest" description="Disordered" evidence="1">
    <location>
        <begin position="7"/>
        <end position="29"/>
    </location>
</feature>
<dbReference type="Proteomes" id="UP000019063">
    <property type="component" value="Unassembled WGS sequence"/>
</dbReference>
<dbReference type="PATRIC" id="fig|1317118.6.peg.843"/>
<evidence type="ECO:0000256" key="2">
    <source>
        <dbReference type="SAM" id="Phobius"/>
    </source>
</evidence>
<dbReference type="AlphaFoldDB" id="W4HMV3"/>
<dbReference type="Pfam" id="PF05656">
    <property type="entry name" value="DUF805"/>
    <property type="match status" value="1"/>
</dbReference>
<dbReference type="PANTHER" id="PTHR34980">
    <property type="entry name" value="INNER MEMBRANE PROTEIN-RELATED-RELATED"/>
    <property type="match status" value="1"/>
</dbReference>
<proteinExistence type="predicted"/>
<protein>
    <submittedName>
        <fullName evidence="4">Aminopeptidase C</fullName>
    </submittedName>
</protein>
<feature type="transmembrane region" description="Helical" evidence="2">
    <location>
        <begin position="178"/>
        <end position="196"/>
    </location>
</feature>
<keyword evidence="5" id="KW-1185">Reference proteome</keyword>
<evidence type="ECO:0000259" key="3">
    <source>
        <dbReference type="Pfam" id="PF14237"/>
    </source>
</evidence>
<comment type="caution">
    <text evidence="4">The sequence shown here is derived from an EMBL/GenBank/DDBJ whole genome shotgun (WGS) entry which is preliminary data.</text>
</comment>
<dbReference type="PANTHER" id="PTHR34980:SF2">
    <property type="entry name" value="INNER MEMBRANE PROTEIN YHAH-RELATED"/>
    <property type="match status" value="1"/>
</dbReference>
<dbReference type="eggNOG" id="COG3152">
    <property type="taxonomic scope" value="Bacteria"/>
</dbReference>
<feature type="region of interest" description="Disordered" evidence="1">
    <location>
        <begin position="110"/>
        <end position="144"/>
    </location>
</feature>
<keyword evidence="4" id="KW-0645">Protease</keyword>
<dbReference type="Pfam" id="PF14237">
    <property type="entry name" value="GYF_2"/>
    <property type="match status" value="1"/>
</dbReference>
<keyword evidence="4" id="KW-0031">Aminopeptidase</keyword>
<organism evidence="4 5">
    <name type="scientific">Roseivivax marinus</name>
    <dbReference type="NCBI Taxonomy" id="1379903"/>
    <lineage>
        <taxon>Bacteria</taxon>
        <taxon>Pseudomonadati</taxon>
        <taxon>Pseudomonadota</taxon>
        <taxon>Alphaproteobacteria</taxon>
        <taxon>Rhodobacterales</taxon>
        <taxon>Roseobacteraceae</taxon>
        <taxon>Roseivivax</taxon>
    </lineage>
</organism>
<sequence>MALLVARGASGRGATDAGLSARAPAPAGSGIPDCTRWRSVLDPFATDDAAGIGMDWYYVKDGAQEGPVTEADLEELARDGIVRGDTLVWRPGLQEWQPAYDHVAGVTPPPMTQRDTSLPEGVPGNPREAHASGGAAANHRGAEGPDADYTAQSGFVDAAKKFFGNYATFSGRSNRGEFWFWVLDNLAISLLVSFVLGDTGSSLWSLVTLIPSFALGARRLHDIGRSGWWQLLILLPVVGLLVLIYWFAQRPEPGPNRYG</sequence>
<evidence type="ECO:0000313" key="5">
    <source>
        <dbReference type="Proteomes" id="UP000019063"/>
    </source>
</evidence>
<dbReference type="InterPro" id="IPR025640">
    <property type="entry name" value="GYF_2"/>
</dbReference>
<feature type="domain" description="GYF" evidence="3">
    <location>
        <begin position="56"/>
        <end position="100"/>
    </location>
</feature>
<gene>
    <name evidence="4" type="ORF">ATO8_04076</name>
</gene>
<dbReference type="EMBL" id="AQQW01000002">
    <property type="protein sequence ID" value="ETW14039.1"/>
    <property type="molecule type" value="Genomic_DNA"/>
</dbReference>
<keyword evidence="4" id="KW-0378">Hydrolase</keyword>
<dbReference type="STRING" id="1379903.ATO8_04076"/>
<feature type="transmembrane region" description="Helical" evidence="2">
    <location>
        <begin position="227"/>
        <end position="248"/>
    </location>
</feature>
<evidence type="ECO:0000256" key="1">
    <source>
        <dbReference type="SAM" id="MobiDB-lite"/>
    </source>
</evidence>
<keyword evidence="2" id="KW-0472">Membrane</keyword>
<dbReference type="InterPro" id="IPR008523">
    <property type="entry name" value="DUF805"/>
</dbReference>
<dbReference type="GO" id="GO:0004177">
    <property type="term" value="F:aminopeptidase activity"/>
    <property type="evidence" value="ECO:0007669"/>
    <property type="project" value="UniProtKB-KW"/>
</dbReference>
<name>W4HMV3_9RHOB</name>
<dbReference type="eggNOG" id="COG1714">
    <property type="taxonomic scope" value="Bacteria"/>
</dbReference>